<dbReference type="NCBIfam" id="TIGR01549">
    <property type="entry name" value="HAD-SF-IA-v1"/>
    <property type="match status" value="1"/>
</dbReference>
<dbReference type="EMBL" id="CP026309">
    <property type="protein sequence ID" value="AUV83139.1"/>
    <property type="molecule type" value="Genomic_DNA"/>
</dbReference>
<dbReference type="PANTHER" id="PTHR43434">
    <property type="entry name" value="PHOSPHOGLYCOLATE PHOSPHATASE"/>
    <property type="match status" value="1"/>
</dbReference>
<dbReference type="InterPro" id="IPR006439">
    <property type="entry name" value="HAD-SF_hydro_IA"/>
</dbReference>
<accession>A0A2I8VPU2</accession>
<dbReference type="GeneID" id="35593833"/>
<comment type="similarity">
    <text evidence="1">Belongs to the HAD-like hydrolase superfamily.</text>
</comment>
<dbReference type="SFLD" id="SFLDS00003">
    <property type="entry name" value="Haloacid_Dehalogenase"/>
    <property type="match status" value="1"/>
</dbReference>
<reference evidence="2 3" key="1">
    <citation type="submission" date="2018-01" db="EMBL/GenBank/DDBJ databases">
        <title>Complete genome sequence of Salinigranum rubrum GX10T, an extremely halophilic archaeon isolated from a marine solar saltern.</title>
        <authorList>
            <person name="Han S."/>
        </authorList>
    </citation>
    <scope>NUCLEOTIDE SEQUENCE [LARGE SCALE GENOMIC DNA]</scope>
    <source>
        <strain evidence="2 3">GX10</strain>
    </source>
</reference>
<organism evidence="2 3">
    <name type="scientific">Salinigranum rubrum</name>
    <dbReference type="NCBI Taxonomy" id="755307"/>
    <lineage>
        <taxon>Archaea</taxon>
        <taxon>Methanobacteriati</taxon>
        <taxon>Methanobacteriota</taxon>
        <taxon>Stenosarchaea group</taxon>
        <taxon>Halobacteria</taxon>
        <taxon>Halobacteriales</taxon>
        <taxon>Haloferacaceae</taxon>
        <taxon>Salinigranum</taxon>
    </lineage>
</organism>
<dbReference type="InterPro" id="IPR050155">
    <property type="entry name" value="HAD-like_hydrolase_sf"/>
</dbReference>
<evidence type="ECO:0000256" key="1">
    <source>
        <dbReference type="ARBA" id="ARBA00007958"/>
    </source>
</evidence>
<dbReference type="Pfam" id="PF13419">
    <property type="entry name" value="HAD_2"/>
    <property type="match status" value="1"/>
</dbReference>
<dbReference type="GO" id="GO:0008967">
    <property type="term" value="F:phosphoglycolate phosphatase activity"/>
    <property type="evidence" value="ECO:0007669"/>
    <property type="project" value="TreeGrafter"/>
</dbReference>
<dbReference type="InterPro" id="IPR023214">
    <property type="entry name" value="HAD_sf"/>
</dbReference>
<dbReference type="Gene3D" id="3.40.50.1000">
    <property type="entry name" value="HAD superfamily/HAD-like"/>
    <property type="match status" value="1"/>
</dbReference>
<dbReference type="InterPro" id="IPR036412">
    <property type="entry name" value="HAD-like_sf"/>
</dbReference>
<protein>
    <submittedName>
        <fullName evidence="2">Hydrolase</fullName>
    </submittedName>
</protein>
<dbReference type="Proteomes" id="UP000236584">
    <property type="component" value="Chromosome"/>
</dbReference>
<evidence type="ECO:0000313" key="2">
    <source>
        <dbReference type="EMBL" id="AUV83139.1"/>
    </source>
</evidence>
<dbReference type="OrthoDB" id="115864at2157"/>
<dbReference type="GO" id="GO:0006281">
    <property type="term" value="P:DNA repair"/>
    <property type="evidence" value="ECO:0007669"/>
    <property type="project" value="TreeGrafter"/>
</dbReference>
<proteinExistence type="inferred from homology"/>
<dbReference type="InterPro" id="IPR041492">
    <property type="entry name" value="HAD_2"/>
</dbReference>
<dbReference type="PANTHER" id="PTHR43434:SF1">
    <property type="entry name" value="PHOSPHOGLYCOLATE PHOSPHATASE"/>
    <property type="match status" value="1"/>
</dbReference>
<sequence length="231" mass="25716">MTSDTYDAVVFDNDGVLTTLVDRSVLRGAAEEAFAAFDVDASPADVDRMTVGVSPEDLAAVCDRYDLSPAEFWRTRDELSSRAQIDAVHRGEKRLYDDVAAVEAIDLPRGVVSSNQQATLDFLFEHFSVDSWFRTVLGREPVPESIELKKPATHYVERALDDLAVDADRTLFVGDTWVDVVAGDRAGCDTAFVRRPHRRDHTVETPPTYEVETLDELLALDRVPTRSEAAR</sequence>
<dbReference type="AlphaFoldDB" id="A0A2I8VPU2"/>
<dbReference type="KEGG" id="srub:C2R22_17035"/>
<dbReference type="SFLD" id="SFLDG01129">
    <property type="entry name" value="C1.5:_HAD__Beta-PGM__Phosphata"/>
    <property type="match status" value="1"/>
</dbReference>
<dbReference type="RefSeq" id="WP_103426828.1">
    <property type="nucleotide sequence ID" value="NZ_CP026309.1"/>
</dbReference>
<dbReference type="SUPFAM" id="SSF56784">
    <property type="entry name" value="HAD-like"/>
    <property type="match status" value="1"/>
</dbReference>
<gene>
    <name evidence="2" type="ORF">C2R22_17035</name>
</gene>
<evidence type="ECO:0000313" key="3">
    <source>
        <dbReference type="Proteomes" id="UP000236584"/>
    </source>
</evidence>
<name>A0A2I8VPU2_9EURY</name>
<keyword evidence="2" id="KW-0378">Hydrolase</keyword>
<keyword evidence="3" id="KW-1185">Reference proteome</keyword>